<evidence type="ECO:0000313" key="2">
    <source>
        <dbReference type="Proteomes" id="UP000272412"/>
    </source>
</evidence>
<dbReference type="AlphaFoldDB" id="A0A3N4NQ65"/>
<name>A0A3N4NQ65_9NEIS</name>
<accession>A0A3N4NQ65</accession>
<dbReference type="RefSeq" id="WP_123804580.1">
    <property type="nucleotide sequence ID" value="NZ_RPFL01000007.1"/>
</dbReference>
<protein>
    <submittedName>
        <fullName evidence="1">Uncharacterized protein</fullName>
    </submittedName>
</protein>
<dbReference type="OrthoDB" id="9255916at2"/>
<dbReference type="Proteomes" id="UP000272412">
    <property type="component" value="Unassembled WGS sequence"/>
</dbReference>
<organism evidence="1 2">
    <name type="scientific">Neisseria weixii</name>
    <dbReference type="NCBI Taxonomy" id="1853276"/>
    <lineage>
        <taxon>Bacteria</taxon>
        <taxon>Pseudomonadati</taxon>
        <taxon>Pseudomonadota</taxon>
        <taxon>Betaproteobacteria</taxon>
        <taxon>Neisseriales</taxon>
        <taxon>Neisseriaceae</taxon>
        <taxon>Neisseria</taxon>
    </lineage>
</organism>
<comment type="caution">
    <text evidence="1">The sequence shown here is derived from an EMBL/GenBank/DDBJ whole genome shotgun (WGS) entry which is preliminary data.</text>
</comment>
<proteinExistence type="predicted"/>
<keyword evidence="2" id="KW-1185">Reference proteome</keyword>
<reference evidence="1 2" key="1">
    <citation type="submission" date="2018-11" db="EMBL/GenBank/DDBJ databases">
        <title>Neisseria weixii sp. nov. isolated from the rectal contents of plateau pika (Ochotona cruzoniae).</title>
        <authorList>
            <person name="Zhang G."/>
        </authorList>
    </citation>
    <scope>NUCLEOTIDE SEQUENCE [LARGE SCALE GENOMIC DNA]</scope>
    <source>
        <strain evidence="1 2">10009</strain>
    </source>
</reference>
<gene>
    <name evidence="1" type="ORF">EGK74_04015</name>
</gene>
<evidence type="ECO:0000313" key="1">
    <source>
        <dbReference type="EMBL" id="RPD89393.1"/>
    </source>
</evidence>
<dbReference type="EMBL" id="RPFL01000007">
    <property type="protein sequence ID" value="RPD89393.1"/>
    <property type="molecule type" value="Genomic_DNA"/>
</dbReference>
<sequence length="80" mass="8957">MNAQQINDIMAASNIAGYAKEWNNRRIYINLNTCDRSFAGNRSYQLYFDISAGKLVSKIGKGTTSRAFDADVKKIESLFA</sequence>